<sequence length="432" mass="46254">MNNLQRRTFLRTVAAGAGAGALTTLAGCATPIGRARQRVVVIGGGYGGATAAKYLRLWTKGTAQELEVVLVEREATFISCPLSNLVLGGYETLENLTTSYDTLQRKHGVRVVRDEATAIDVAKKEVRLAHGDTLKYDRLIVSPGIDFLYNQTPGLESAEAQARVLHAWKAGAQTVALRRQLEALDNGGAYVLHIPKAPFRCPPGPYERVSQVASYFKAHKPRSKVIVLDANPDIVSKKGLFLKAWNELYPGLVEYRASNELVRVDAASLSIETSFDTVRAGVLNVVPPQQAGRIAQQAQLLNVGGRWAGVDFRSFESTVAPGVHVLGDATASAPGMPKSGFMANNHGKVAADAVIALLQGREVNPEPILANTCYSFVSETEVVHVASVHKWSAEQKTVVAVPGAGGLSPAANGLEGQYAKSWARNIWADALL</sequence>
<dbReference type="InterPro" id="IPR052541">
    <property type="entry name" value="SQRD"/>
</dbReference>
<organism evidence="6 7">
    <name type="scientific">Hylemonella gracilis</name>
    <dbReference type="NCBI Taxonomy" id="80880"/>
    <lineage>
        <taxon>Bacteria</taxon>
        <taxon>Pseudomonadati</taxon>
        <taxon>Pseudomonadota</taxon>
        <taxon>Betaproteobacteria</taxon>
        <taxon>Burkholderiales</taxon>
        <taxon>Comamonadaceae</taxon>
        <taxon>Hylemonella</taxon>
    </lineage>
</organism>
<dbReference type="Proteomes" id="UP000292939">
    <property type="component" value="Chromosome"/>
</dbReference>
<dbReference type="InterPro" id="IPR037092">
    <property type="entry name" value="FlavoCytC_S_DH_flav-bd_sf"/>
</dbReference>
<dbReference type="InterPro" id="IPR016156">
    <property type="entry name" value="FAD/NAD-linked_Rdtase_dimer_sf"/>
</dbReference>
<evidence type="ECO:0000256" key="1">
    <source>
        <dbReference type="ARBA" id="ARBA00022630"/>
    </source>
</evidence>
<dbReference type="KEGG" id="hgr:DW355_13700"/>
<gene>
    <name evidence="6" type="ORF">DW355_13700</name>
</gene>
<dbReference type="PANTHER" id="PTHR43755:SF1">
    <property type="entry name" value="FAD-DEPENDENT PYRIDINE NUCLEOTIDE-DISULPHIDE OXIDOREDUCTASE"/>
    <property type="match status" value="1"/>
</dbReference>
<dbReference type="Pfam" id="PF07992">
    <property type="entry name" value="Pyr_redox_2"/>
    <property type="match status" value="1"/>
</dbReference>
<dbReference type="AlphaFoldDB" id="A0A4P6UPN6"/>
<accession>A0A4P6UPN6</accession>
<dbReference type="InterPro" id="IPR015323">
    <property type="entry name" value="FlavoCytC_S_DH_flav-bd"/>
</dbReference>
<feature type="domain" description="Sulfide dehydrogenase [flavocytochrome c] flavoprotein chain central" evidence="5">
    <location>
        <begin position="174"/>
        <end position="287"/>
    </location>
</feature>
<feature type="domain" description="FAD/NAD(P)-binding" evidence="3">
    <location>
        <begin position="38"/>
        <end position="155"/>
    </location>
</feature>
<dbReference type="InterPro" id="IPR023753">
    <property type="entry name" value="FAD/NAD-binding_dom"/>
</dbReference>
<dbReference type="GO" id="GO:0050660">
    <property type="term" value="F:flavin adenine dinucleotide binding"/>
    <property type="evidence" value="ECO:0007669"/>
    <property type="project" value="InterPro"/>
</dbReference>
<dbReference type="OrthoDB" id="9802771at2"/>
<name>A0A4P6UPN6_9BURK</name>
<keyword evidence="1" id="KW-0285">Flavoprotein</keyword>
<dbReference type="PROSITE" id="PS51318">
    <property type="entry name" value="TAT"/>
    <property type="match status" value="1"/>
</dbReference>
<evidence type="ECO:0000259" key="5">
    <source>
        <dbReference type="Pfam" id="PF21706"/>
    </source>
</evidence>
<evidence type="ECO:0000256" key="2">
    <source>
        <dbReference type="ARBA" id="ARBA00022827"/>
    </source>
</evidence>
<evidence type="ECO:0000259" key="3">
    <source>
        <dbReference type="Pfam" id="PF07992"/>
    </source>
</evidence>
<protein>
    <submittedName>
        <fullName evidence="6">Flavocytochrome C</fullName>
    </submittedName>
</protein>
<dbReference type="PANTHER" id="PTHR43755">
    <property type="match status" value="1"/>
</dbReference>
<evidence type="ECO:0000313" key="6">
    <source>
        <dbReference type="EMBL" id="QBK05641.1"/>
    </source>
</evidence>
<evidence type="ECO:0000313" key="7">
    <source>
        <dbReference type="Proteomes" id="UP000292939"/>
    </source>
</evidence>
<dbReference type="InterPro" id="IPR006311">
    <property type="entry name" value="TAT_signal"/>
</dbReference>
<dbReference type="InterPro" id="IPR049386">
    <property type="entry name" value="FCSD_central"/>
</dbReference>
<feature type="domain" description="Flavocytochrome c sulphide dehydrogenase flavin-binding" evidence="4">
    <location>
        <begin position="365"/>
        <end position="431"/>
    </location>
</feature>
<reference evidence="6 7" key="1">
    <citation type="submission" date="2018-07" db="EMBL/GenBank/DDBJ databases">
        <title>Exploring interactions and the metabolic potential of the ultra-small soil bacteria Hylemonella gracilis.</title>
        <authorList>
            <person name="Tyc O."/>
            <person name="Kulkarni P."/>
            <person name="Gawehns F."/>
            <person name="Hundscheid M."/>
            <person name="Zweers H."/>
            <person name="Garbeva P."/>
        </authorList>
    </citation>
    <scope>NUCLEOTIDE SEQUENCE [LARGE SCALE GENOMIC DNA]</scope>
    <source>
        <strain evidence="6 7">NS1</strain>
    </source>
</reference>
<dbReference type="Pfam" id="PF09242">
    <property type="entry name" value="FCSD-flav_bind"/>
    <property type="match status" value="1"/>
</dbReference>
<keyword evidence="2" id="KW-0274">FAD</keyword>
<dbReference type="SUPFAM" id="SSF51905">
    <property type="entry name" value="FAD/NAD(P)-binding domain"/>
    <property type="match status" value="2"/>
</dbReference>
<dbReference type="GO" id="GO:0016491">
    <property type="term" value="F:oxidoreductase activity"/>
    <property type="evidence" value="ECO:0007669"/>
    <property type="project" value="InterPro"/>
</dbReference>
<dbReference type="Gene3D" id="3.90.760.10">
    <property type="entry name" value="Flavocytochrome c sulphide dehydrogenase, flavin-binding domain"/>
    <property type="match status" value="1"/>
</dbReference>
<dbReference type="InterPro" id="IPR036188">
    <property type="entry name" value="FAD/NAD-bd_sf"/>
</dbReference>
<evidence type="ECO:0000259" key="4">
    <source>
        <dbReference type="Pfam" id="PF09242"/>
    </source>
</evidence>
<dbReference type="PROSITE" id="PS51257">
    <property type="entry name" value="PROKAR_LIPOPROTEIN"/>
    <property type="match status" value="1"/>
</dbReference>
<dbReference type="SUPFAM" id="SSF55424">
    <property type="entry name" value="FAD/NAD-linked reductases, dimerisation (C-terminal) domain"/>
    <property type="match status" value="1"/>
</dbReference>
<dbReference type="EMBL" id="CP031395">
    <property type="protein sequence ID" value="QBK05641.1"/>
    <property type="molecule type" value="Genomic_DNA"/>
</dbReference>
<dbReference type="Pfam" id="PF21706">
    <property type="entry name" value="FCSD_central"/>
    <property type="match status" value="1"/>
</dbReference>
<proteinExistence type="predicted"/>
<dbReference type="Gene3D" id="3.50.50.60">
    <property type="entry name" value="FAD/NAD(P)-binding domain"/>
    <property type="match status" value="2"/>
</dbReference>